<feature type="domain" description="Xylose isomerase-like TIM barrel" evidence="1">
    <location>
        <begin position="34"/>
        <end position="270"/>
    </location>
</feature>
<accession>A0A2Z4AD64</accession>
<dbReference type="Gene3D" id="3.20.20.150">
    <property type="entry name" value="Divalent-metal-dependent TIM barrel enzymes"/>
    <property type="match status" value="1"/>
</dbReference>
<dbReference type="PANTHER" id="PTHR12110:SF21">
    <property type="entry name" value="XYLOSE ISOMERASE-LIKE TIM BARREL DOMAIN-CONTAINING PROTEIN"/>
    <property type="match status" value="1"/>
</dbReference>
<sequence length="273" mass="30543">MKLSLSVRVAEHFNEKRRVTIPIKELAAIAKLSGYNALCMRASVVGVDDPPKHIREVREIIDHNGLEISMTTGDFPVPENNQKGPDCLQNITPYLDLADALETDLIRVCMKSHDDIPFAASAADEASDRNIRLAHQSHTRSIFETVEGSLEVLRKIGRPNFGIIYEPANLALCGEDYGPKTLEAFSPYLFNIYLQNHIPEKNGPMPMHTWTRGIVDSRLYPLDSGDGIQFEQVFNGLKAVNYEGWITLHHSFDGTIPPSEAAKRSADFLHSFE</sequence>
<dbReference type="KEGG" id="mtar:DF168_00467"/>
<dbReference type="Pfam" id="PF01261">
    <property type="entry name" value="AP_endonuc_2"/>
    <property type="match status" value="1"/>
</dbReference>
<name>A0A2Z4AD64_9BACT</name>
<evidence type="ECO:0000313" key="2">
    <source>
        <dbReference type="EMBL" id="AWT59285.1"/>
    </source>
</evidence>
<organism evidence="2 3">
    <name type="scientific">Candidatus Moanibacter tarae</name>
    <dbReference type="NCBI Taxonomy" id="2200854"/>
    <lineage>
        <taxon>Bacteria</taxon>
        <taxon>Pseudomonadati</taxon>
        <taxon>Verrucomicrobiota</taxon>
        <taxon>Opitutia</taxon>
        <taxon>Puniceicoccales</taxon>
        <taxon>Puniceicoccales incertae sedis</taxon>
        <taxon>Candidatus Moanibacter</taxon>
    </lineage>
</organism>
<dbReference type="AlphaFoldDB" id="A0A2Z4AD64"/>
<dbReference type="Proteomes" id="UP000247465">
    <property type="component" value="Chromosome"/>
</dbReference>
<evidence type="ECO:0000259" key="1">
    <source>
        <dbReference type="Pfam" id="PF01261"/>
    </source>
</evidence>
<dbReference type="SUPFAM" id="SSF51658">
    <property type="entry name" value="Xylose isomerase-like"/>
    <property type="match status" value="1"/>
</dbReference>
<dbReference type="InterPro" id="IPR036237">
    <property type="entry name" value="Xyl_isomerase-like_sf"/>
</dbReference>
<dbReference type="InterPro" id="IPR013022">
    <property type="entry name" value="Xyl_isomerase-like_TIM-brl"/>
</dbReference>
<gene>
    <name evidence="2" type="ORF">DF168_00467</name>
</gene>
<dbReference type="EMBL" id="CP029803">
    <property type="protein sequence ID" value="AWT59285.1"/>
    <property type="molecule type" value="Genomic_DNA"/>
</dbReference>
<proteinExistence type="predicted"/>
<dbReference type="PANTHER" id="PTHR12110">
    <property type="entry name" value="HYDROXYPYRUVATE ISOMERASE"/>
    <property type="match status" value="1"/>
</dbReference>
<evidence type="ECO:0000313" key="3">
    <source>
        <dbReference type="Proteomes" id="UP000247465"/>
    </source>
</evidence>
<dbReference type="InterPro" id="IPR050312">
    <property type="entry name" value="IolE/XylAMocC-like"/>
</dbReference>
<protein>
    <recommendedName>
        <fullName evidence="1">Xylose isomerase-like TIM barrel domain-containing protein</fullName>
    </recommendedName>
</protein>
<reference evidence="2 3" key="1">
    <citation type="submission" date="2018-06" db="EMBL/GenBank/DDBJ databases">
        <title>Draft Genome Sequence of a Novel Marine Bacterium Related to the Verrucomicrobia.</title>
        <authorList>
            <person name="Vosseberg J."/>
            <person name="Martijn J."/>
            <person name="Ettema T.J.G."/>
        </authorList>
    </citation>
    <scope>NUCLEOTIDE SEQUENCE [LARGE SCALE GENOMIC DNA]</scope>
    <source>
        <strain evidence="2">TARA_B100001123</strain>
    </source>
</reference>